<dbReference type="OrthoDB" id="1429861at2759"/>
<feature type="region of interest" description="Disordered" evidence="1">
    <location>
        <begin position="26"/>
        <end position="47"/>
    </location>
</feature>
<reference evidence="3" key="1">
    <citation type="journal article" date="2023" name="Proc. Natl. Acad. Sci. U.S.A.">
        <title>Genomic and structural basis for evolution of tropane alkaloid biosynthesis.</title>
        <authorList>
            <person name="Wanga Y.-J."/>
            <person name="Taina T."/>
            <person name="Yua J.-Y."/>
            <person name="Lia J."/>
            <person name="Xua B."/>
            <person name="Chenc J."/>
            <person name="D'Auriad J.C."/>
            <person name="Huanga J.-P."/>
            <person name="Huanga S.-X."/>
        </authorList>
    </citation>
    <scope>NUCLEOTIDE SEQUENCE [LARGE SCALE GENOMIC DNA]</scope>
    <source>
        <strain evidence="3">cv. KIB-2019</strain>
    </source>
</reference>
<dbReference type="AlphaFoldDB" id="A0A9Q1MHU1"/>
<proteinExistence type="predicted"/>
<sequence length="147" mass="16696">MAGKNNENIGYIGYIGCVEATKKYNSGEVQKSTKSSYKDYGGGSSSRVTETYKAGEFVDRRSGREGYREEANYKSTYKVNDKAHGVTTEGKEDDDFYERNFYDSENNERRSESFTFSDIGRDEICYDRDMTDSYHYPLDGSEAGSDP</sequence>
<comment type="caution">
    <text evidence="2">The sequence shown here is derived from an EMBL/GenBank/DDBJ whole genome shotgun (WGS) entry which is preliminary data.</text>
</comment>
<evidence type="ECO:0000313" key="3">
    <source>
        <dbReference type="Proteomes" id="UP001152561"/>
    </source>
</evidence>
<dbReference type="Proteomes" id="UP001152561">
    <property type="component" value="Unassembled WGS sequence"/>
</dbReference>
<protein>
    <submittedName>
        <fullName evidence="2">Uncharacterized protein</fullName>
    </submittedName>
</protein>
<keyword evidence="3" id="KW-1185">Reference proteome</keyword>
<organism evidence="2 3">
    <name type="scientific">Anisodus acutangulus</name>
    <dbReference type="NCBI Taxonomy" id="402998"/>
    <lineage>
        <taxon>Eukaryota</taxon>
        <taxon>Viridiplantae</taxon>
        <taxon>Streptophyta</taxon>
        <taxon>Embryophyta</taxon>
        <taxon>Tracheophyta</taxon>
        <taxon>Spermatophyta</taxon>
        <taxon>Magnoliopsida</taxon>
        <taxon>eudicotyledons</taxon>
        <taxon>Gunneridae</taxon>
        <taxon>Pentapetalae</taxon>
        <taxon>asterids</taxon>
        <taxon>lamiids</taxon>
        <taxon>Solanales</taxon>
        <taxon>Solanaceae</taxon>
        <taxon>Solanoideae</taxon>
        <taxon>Hyoscyameae</taxon>
        <taxon>Anisodus</taxon>
    </lineage>
</organism>
<gene>
    <name evidence="2" type="ORF">K7X08_022358</name>
</gene>
<accession>A0A9Q1MHU1</accession>
<evidence type="ECO:0000256" key="1">
    <source>
        <dbReference type="SAM" id="MobiDB-lite"/>
    </source>
</evidence>
<evidence type="ECO:0000313" key="2">
    <source>
        <dbReference type="EMBL" id="KAJ8560498.1"/>
    </source>
</evidence>
<dbReference type="EMBL" id="JAJAGQ010000006">
    <property type="protein sequence ID" value="KAJ8560498.1"/>
    <property type="molecule type" value="Genomic_DNA"/>
</dbReference>
<name>A0A9Q1MHU1_9SOLA</name>